<gene>
    <name evidence="4" type="ORF">BM536_004660</name>
</gene>
<evidence type="ECO:0000259" key="3">
    <source>
        <dbReference type="Pfam" id="PF10708"/>
    </source>
</evidence>
<keyword evidence="2" id="KW-1133">Transmembrane helix</keyword>
<organism evidence="4 5">
    <name type="scientific">Streptomyces phaeoluteigriseus</name>
    <dbReference type="NCBI Taxonomy" id="114686"/>
    <lineage>
        <taxon>Bacteria</taxon>
        <taxon>Bacillati</taxon>
        <taxon>Actinomycetota</taxon>
        <taxon>Actinomycetes</taxon>
        <taxon>Kitasatosporales</taxon>
        <taxon>Streptomycetaceae</taxon>
        <taxon>Streptomyces</taxon>
        <taxon>Streptomyces aurantiacus group</taxon>
    </lineage>
</organism>
<reference evidence="5" key="1">
    <citation type="submission" date="2016-11" db="EMBL/GenBank/DDBJ databases">
        <authorList>
            <person name="Schniete J.K."/>
            <person name="Salih T."/>
            <person name="Algora Gallardo L."/>
            <person name="Martinez Fernandez S."/>
            <person name="Herron P.R."/>
        </authorList>
    </citation>
    <scope>NUCLEOTIDE SEQUENCE [LARGE SCALE GENOMIC DNA]</scope>
    <source>
        <strain evidence="5">DSM 41896</strain>
    </source>
</reference>
<dbReference type="AlphaFoldDB" id="A0A1V6MY48"/>
<feature type="compositionally biased region" description="Gly residues" evidence="1">
    <location>
        <begin position="103"/>
        <end position="139"/>
    </location>
</feature>
<keyword evidence="2" id="KW-0472">Membrane</keyword>
<feature type="region of interest" description="Disordered" evidence="1">
    <location>
        <begin position="1"/>
        <end position="46"/>
    </location>
</feature>
<evidence type="ECO:0000313" key="4">
    <source>
        <dbReference type="EMBL" id="OQD57285.1"/>
    </source>
</evidence>
<dbReference type="RefSeq" id="WP_094102559.1">
    <property type="nucleotide sequence ID" value="NZ_MPOH02000005.1"/>
</dbReference>
<feature type="domain" description="DUF2510" evidence="3">
    <location>
        <begin position="7"/>
        <end position="44"/>
    </location>
</feature>
<comment type="caution">
    <text evidence="4">The sequence shown here is derived from an EMBL/GenBank/DDBJ whole genome shotgun (WGS) entry which is preliminary data.</text>
</comment>
<protein>
    <recommendedName>
        <fullName evidence="3">DUF2510 domain-containing protein</fullName>
    </recommendedName>
</protein>
<dbReference type="OrthoDB" id="4463773at2"/>
<reference evidence="4 5" key="2">
    <citation type="submission" date="2017-02" db="EMBL/GenBank/DDBJ databases">
        <title>Draft genome sequence of Streptomyces phaeoluteigriseus type strain DSM41896.</title>
        <authorList>
            <person name="Salih T.S."/>
            <person name="Algora Gallardo L."/>
            <person name="Melo Santos T."/>
            <person name="Filgueira Martinez S."/>
            <person name="Herron P.R."/>
        </authorList>
    </citation>
    <scope>NUCLEOTIDE SEQUENCE [LARGE SCALE GENOMIC DNA]</scope>
    <source>
        <strain evidence="4 5">DSM 41896</strain>
    </source>
</reference>
<proteinExistence type="predicted"/>
<keyword evidence="2" id="KW-0812">Transmembrane</keyword>
<evidence type="ECO:0000256" key="1">
    <source>
        <dbReference type="SAM" id="MobiDB-lite"/>
    </source>
</evidence>
<sequence>MTQVTPPGWYPDPGQTSDAPPTERWWDGKAWTDQTRPAGSAAAWGAPAQAPTVGAFPAYPTYPAAPPGGSRRGLRTGVAVVAAVAVLASIGVGVYALTKNDGGSDGPGTAQGPGGQDGPGGSGGQDPFGDPGGSGGSGGASPSPEGSEPPKIESGAVTDALNGISIPIPDGWSGQELSVGAQITSDSSYKCPGDTSKTCTKGGVYSAPAQVAGSTAEAVAKADIEANAEESYGGTTYGEITSHQVLASKAVTVAGQKGYLVRWKAVTSKGADGYVESLAFPAPSDPKRMVVLRFGVDADQKVSVIDEITKGIEVSTGSGSGQGV</sequence>
<evidence type="ECO:0000256" key="2">
    <source>
        <dbReference type="SAM" id="Phobius"/>
    </source>
</evidence>
<dbReference type="Pfam" id="PF10708">
    <property type="entry name" value="DUF2510"/>
    <property type="match status" value="1"/>
</dbReference>
<dbReference type="Proteomes" id="UP000184286">
    <property type="component" value="Unassembled WGS sequence"/>
</dbReference>
<evidence type="ECO:0000313" key="5">
    <source>
        <dbReference type="Proteomes" id="UP000184286"/>
    </source>
</evidence>
<dbReference type="EMBL" id="MPOH02000005">
    <property type="protein sequence ID" value="OQD57285.1"/>
    <property type="molecule type" value="Genomic_DNA"/>
</dbReference>
<feature type="region of interest" description="Disordered" evidence="1">
    <location>
        <begin position="102"/>
        <end position="155"/>
    </location>
</feature>
<accession>A0A1V6MY48</accession>
<dbReference type="InterPro" id="IPR018929">
    <property type="entry name" value="DUF2510"/>
</dbReference>
<feature type="transmembrane region" description="Helical" evidence="2">
    <location>
        <begin position="78"/>
        <end position="97"/>
    </location>
</feature>
<feature type="compositionally biased region" description="Low complexity" evidence="1">
    <location>
        <begin position="37"/>
        <end position="46"/>
    </location>
</feature>
<name>A0A1V6MY48_9ACTN</name>